<dbReference type="AlphaFoldDB" id="A0A7Y6QAV8"/>
<keyword evidence="1" id="KW-0805">Transcription regulation</keyword>
<dbReference type="InterPro" id="IPR025996">
    <property type="entry name" value="MT1864/Rv1816-like_C"/>
</dbReference>
<feature type="domain" description="HTH tetR-type" evidence="5">
    <location>
        <begin position="16"/>
        <end position="76"/>
    </location>
</feature>
<dbReference type="Pfam" id="PF13305">
    <property type="entry name" value="TetR_C_33"/>
    <property type="match status" value="1"/>
</dbReference>
<dbReference type="InterPro" id="IPR001647">
    <property type="entry name" value="HTH_TetR"/>
</dbReference>
<dbReference type="Pfam" id="PF00440">
    <property type="entry name" value="TetR_N"/>
    <property type="match status" value="1"/>
</dbReference>
<organism evidence="6 7">
    <name type="scientific">Ensifer oleiphilus</name>
    <dbReference type="NCBI Taxonomy" id="2742698"/>
    <lineage>
        <taxon>Bacteria</taxon>
        <taxon>Pseudomonadati</taxon>
        <taxon>Pseudomonadota</taxon>
        <taxon>Alphaproteobacteria</taxon>
        <taxon>Hyphomicrobiales</taxon>
        <taxon>Rhizobiaceae</taxon>
        <taxon>Sinorhizobium/Ensifer group</taxon>
        <taxon>Ensifer</taxon>
    </lineage>
</organism>
<name>A0A7Y6QAV8_9HYPH</name>
<dbReference type="SUPFAM" id="SSF48498">
    <property type="entry name" value="Tetracyclin repressor-like, C-terminal domain"/>
    <property type="match status" value="1"/>
</dbReference>
<dbReference type="Gene3D" id="1.10.357.10">
    <property type="entry name" value="Tetracycline Repressor, domain 2"/>
    <property type="match status" value="1"/>
</dbReference>
<protein>
    <submittedName>
        <fullName evidence="6">TetR/AcrR family transcriptional regulator</fullName>
    </submittedName>
</protein>
<dbReference type="SUPFAM" id="SSF46689">
    <property type="entry name" value="Homeodomain-like"/>
    <property type="match status" value="1"/>
</dbReference>
<evidence type="ECO:0000313" key="6">
    <source>
        <dbReference type="EMBL" id="NVD41995.1"/>
    </source>
</evidence>
<dbReference type="RefSeq" id="WP_176355356.1">
    <property type="nucleotide sequence ID" value="NZ_JABWDU010000007.1"/>
</dbReference>
<dbReference type="PRINTS" id="PR00455">
    <property type="entry name" value="HTHTETR"/>
</dbReference>
<dbReference type="InterPro" id="IPR036271">
    <property type="entry name" value="Tet_transcr_reg_TetR-rel_C_sf"/>
</dbReference>
<dbReference type="GO" id="GO:0003700">
    <property type="term" value="F:DNA-binding transcription factor activity"/>
    <property type="evidence" value="ECO:0007669"/>
    <property type="project" value="TreeGrafter"/>
</dbReference>
<proteinExistence type="predicted"/>
<keyword evidence="7" id="KW-1185">Reference proteome</keyword>
<accession>A0A7Y6QAV8</accession>
<dbReference type="InterPro" id="IPR050109">
    <property type="entry name" value="HTH-type_TetR-like_transc_reg"/>
</dbReference>
<dbReference type="PANTHER" id="PTHR30055:SF220">
    <property type="entry name" value="TETR-FAMILY REGULATORY PROTEIN"/>
    <property type="match status" value="1"/>
</dbReference>
<evidence type="ECO:0000256" key="4">
    <source>
        <dbReference type="PROSITE-ProRule" id="PRU00335"/>
    </source>
</evidence>
<sequence length="239" mass="25713">MTKATTSADPRPYHHGDLHRAIVGAALDVLSESQSTEFSLRELARRAGVSHNAPYKHFADKRDLLAAVSAVGFELLARQMADATKEHDSPRERLAAMARAYVRGGVNNPALYRLMFGGYLSGQDNGRPTIERTAAENMKALLVGAIRDGALGRLIPNSAANTHQIDGAILIFWSQMHGLTLLLVDRLVGPSEKTDDLSESVLQGMLDGLANSIPSLPPGVWIGPPPADSMVETVNLRTS</sequence>
<keyword evidence="3" id="KW-0804">Transcription</keyword>
<evidence type="ECO:0000256" key="2">
    <source>
        <dbReference type="ARBA" id="ARBA00023125"/>
    </source>
</evidence>
<comment type="caution">
    <text evidence="6">The sequence shown here is derived from an EMBL/GenBank/DDBJ whole genome shotgun (WGS) entry which is preliminary data.</text>
</comment>
<dbReference type="Proteomes" id="UP000520198">
    <property type="component" value="Unassembled WGS sequence"/>
</dbReference>
<gene>
    <name evidence="6" type="ORF">HT585_24315</name>
</gene>
<evidence type="ECO:0000259" key="5">
    <source>
        <dbReference type="PROSITE" id="PS50977"/>
    </source>
</evidence>
<dbReference type="EMBL" id="JABWDU010000007">
    <property type="protein sequence ID" value="NVD41995.1"/>
    <property type="molecule type" value="Genomic_DNA"/>
</dbReference>
<dbReference type="InterPro" id="IPR009057">
    <property type="entry name" value="Homeodomain-like_sf"/>
</dbReference>
<dbReference type="PROSITE" id="PS50977">
    <property type="entry name" value="HTH_TETR_2"/>
    <property type="match status" value="1"/>
</dbReference>
<dbReference type="PANTHER" id="PTHR30055">
    <property type="entry name" value="HTH-TYPE TRANSCRIPTIONAL REGULATOR RUTR"/>
    <property type="match status" value="1"/>
</dbReference>
<evidence type="ECO:0000256" key="1">
    <source>
        <dbReference type="ARBA" id="ARBA00023015"/>
    </source>
</evidence>
<feature type="DNA-binding region" description="H-T-H motif" evidence="4">
    <location>
        <begin position="39"/>
        <end position="58"/>
    </location>
</feature>
<evidence type="ECO:0000256" key="3">
    <source>
        <dbReference type="ARBA" id="ARBA00023163"/>
    </source>
</evidence>
<dbReference type="GO" id="GO:0000976">
    <property type="term" value="F:transcription cis-regulatory region binding"/>
    <property type="evidence" value="ECO:0007669"/>
    <property type="project" value="TreeGrafter"/>
</dbReference>
<evidence type="ECO:0000313" key="7">
    <source>
        <dbReference type="Proteomes" id="UP000520198"/>
    </source>
</evidence>
<reference evidence="6 7" key="1">
    <citation type="submission" date="2020-06" db="EMBL/GenBank/DDBJ databases">
        <authorList>
            <person name="Grouzdev D.S."/>
        </authorList>
    </citation>
    <scope>NUCLEOTIDE SEQUENCE [LARGE SCALE GENOMIC DNA]</scope>
    <source>
        <strain evidence="6 7">HO-A22</strain>
    </source>
</reference>
<keyword evidence="2 4" id="KW-0238">DNA-binding</keyword>